<dbReference type="OrthoDB" id="9804758at2"/>
<keyword evidence="4 6" id="KW-0501">Molybdenum cofactor biosynthesis</keyword>
<comment type="pathway">
    <text evidence="2 6">Cofactor biosynthesis; molybdopterin biosynthesis.</text>
</comment>
<dbReference type="HOGENOM" id="CLU_010186_3_0_7"/>
<dbReference type="eggNOG" id="COG0303">
    <property type="taxonomic scope" value="Bacteria"/>
</dbReference>
<dbReference type="InterPro" id="IPR024370">
    <property type="entry name" value="PBP_domain"/>
</dbReference>
<dbReference type="InterPro" id="IPR005111">
    <property type="entry name" value="MoeA_C_domain_IV"/>
</dbReference>
<evidence type="ECO:0000256" key="5">
    <source>
        <dbReference type="ARBA" id="ARBA00047317"/>
    </source>
</evidence>
<evidence type="ECO:0000256" key="4">
    <source>
        <dbReference type="ARBA" id="ARBA00023150"/>
    </source>
</evidence>
<dbReference type="GO" id="GO:0006777">
    <property type="term" value="P:Mo-molybdopterin cofactor biosynthetic process"/>
    <property type="evidence" value="ECO:0007669"/>
    <property type="project" value="UniProtKB-UniRule"/>
</dbReference>
<dbReference type="InterPro" id="IPR036135">
    <property type="entry name" value="MoeA_linker/N_sf"/>
</dbReference>
<dbReference type="EC" id="2.10.1.1" evidence="6"/>
<comment type="similarity">
    <text evidence="3 6">Belongs to the MoeA family.</text>
</comment>
<keyword evidence="6" id="KW-0500">Molybdenum</keyword>
<dbReference type="InterPro" id="IPR036425">
    <property type="entry name" value="MoaB/Mog-like_dom_sf"/>
</dbReference>
<comment type="cofactor">
    <cofactor evidence="6">
        <name>Mg(2+)</name>
        <dbReference type="ChEBI" id="CHEBI:18420"/>
    </cofactor>
</comment>
<evidence type="ECO:0000256" key="6">
    <source>
        <dbReference type="RuleBase" id="RU365090"/>
    </source>
</evidence>
<dbReference type="InterPro" id="IPR005110">
    <property type="entry name" value="MoeA_linker/N"/>
</dbReference>
<dbReference type="eggNOG" id="COG1910">
    <property type="taxonomic scope" value="Bacteria"/>
</dbReference>
<keyword evidence="9" id="KW-1185">Reference proteome</keyword>
<keyword evidence="6" id="KW-0479">Metal-binding</keyword>
<dbReference type="EMBL" id="CM001368">
    <property type="protein sequence ID" value="EHJ48455.1"/>
    <property type="molecule type" value="Genomic_DNA"/>
</dbReference>
<evidence type="ECO:0000259" key="7">
    <source>
        <dbReference type="SMART" id="SM00852"/>
    </source>
</evidence>
<dbReference type="RefSeq" id="WP_009181829.1">
    <property type="nucleotide sequence ID" value="NZ_CM001368.1"/>
</dbReference>
<dbReference type="Gene3D" id="2.170.190.11">
    <property type="entry name" value="Molybdopterin biosynthesis moea protein, domain 3"/>
    <property type="match status" value="1"/>
</dbReference>
<dbReference type="SUPFAM" id="SSF53850">
    <property type="entry name" value="Periplasmic binding protein-like II"/>
    <property type="match status" value="1"/>
</dbReference>
<organism evidence="8 9">
    <name type="scientific">Solidesulfovibrio carbinoliphilus subsp. oakridgensis</name>
    <dbReference type="NCBI Taxonomy" id="694327"/>
    <lineage>
        <taxon>Bacteria</taxon>
        <taxon>Pseudomonadati</taxon>
        <taxon>Thermodesulfobacteriota</taxon>
        <taxon>Desulfovibrionia</taxon>
        <taxon>Desulfovibrionales</taxon>
        <taxon>Desulfovibrionaceae</taxon>
        <taxon>Solidesulfovibrio</taxon>
    </lineage>
</organism>
<dbReference type="GO" id="GO:0061599">
    <property type="term" value="F:molybdopterin molybdotransferase activity"/>
    <property type="evidence" value="ECO:0007669"/>
    <property type="project" value="UniProtKB-UniRule"/>
</dbReference>
<dbReference type="NCBIfam" id="NF011068">
    <property type="entry name" value="PRK14498.1"/>
    <property type="match status" value="1"/>
</dbReference>
<dbReference type="Pfam" id="PF00994">
    <property type="entry name" value="MoCF_biosynth"/>
    <property type="match status" value="1"/>
</dbReference>
<dbReference type="GO" id="GO:0046872">
    <property type="term" value="F:metal ion binding"/>
    <property type="evidence" value="ECO:0007669"/>
    <property type="project" value="UniProtKB-UniRule"/>
</dbReference>
<dbReference type="InterPro" id="IPR038987">
    <property type="entry name" value="MoeA-like"/>
</dbReference>
<dbReference type="SUPFAM" id="SSF53218">
    <property type="entry name" value="Molybdenum cofactor biosynthesis proteins"/>
    <property type="match status" value="1"/>
</dbReference>
<dbReference type="Gene3D" id="2.40.340.10">
    <property type="entry name" value="MoeA, C-terminal, domain IV"/>
    <property type="match status" value="1"/>
</dbReference>
<protein>
    <recommendedName>
        <fullName evidence="6">Molybdopterin molybdenumtransferase</fullName>
        <ecNumber evidence="6">2.10.1.1</ecNumber>
    </recommendedName>
</protein>
<comment type="function">
    <text evidence="1 6">Catalyzes the insertion of molybdate into adenylated molybdopterin with the concomitant release of AMP.</text>
</comment>
<evidence type="ECO:0000313" key="8">
    <source>
        <dbReference type="EMBL" id="EHJ48455.1"/>
    </source>
</evidence>
<evidence type="ECO:0000256" key="3">
    <source>
        <dbReference type="ARBA" id="ARBA00010763"/>
    </source>
</evidence>
<dbReference type="GO" id="GO:0005829">
    <property type="term" value="C:cytosol"/>
    <property type="evidence" value="ECO:0007669"/>
    <property type="project" value="TreeGrafter"/>
</dbReference>
<evidence type="ECO:0000256" key="1">
    <source>
        <dbReference type="ARBA" id="ARBA00002901"/>
    </source>
</evidence>
<dbReference type="PANTHER" id="PTHR10192">
    <property type="entry name" value="MOLYBDOPTERIN BIOSYNTHESIS PROTEIN"/>
    <property type="match status" value="1"/>
</dbReference>
<evidence type="ECO:0000313" key="9">
    <source>
        <dbReference type="Proteomes" id="UP000004662"/>
    </source>
</evidence>
<dbReference type="Gene3D" id="3.40.980.10">
    <property type="entry name" value="MoaB/Mog-like domain"/>
    <property type="match status" value="1"/>
</dbReference>
<proteinExistence type="inferred from homology"/>
<keyword evidence="6" id="KW-0808">Transferase</keyword>
<dbReference type="Pfam" id="PF12727">
    <property type="entry name" value="PBP_like"/>
    <property type="match status" value="1"/>
</dbReference>
<dbReference type="InterPro" id="IPR001453">
    <property type="entry name" value="MoaB/Mog_dom"/>
</dbReference>
<dbReference type="PANTHER" id="PTHR10192:SF16">
    <property type="entry name" value="MOLYBDOPTERIN MOLYBDENUMTRANSFERASE"/>
    <property type="match status" value="1"/>
</dbReference>
<gene>
    <name evidence="8" type="ORF">DFW101_2451</name>
</gene>
<dbReference type="Pfam" id="PF03453">
    <property type="entry name" value="MoeA_N"/>
    <property type="match status" value="1"/>
</dbReference>
<evidence type="ECO:0000256" key="2">
    <source>
        <dbReference type="ARBA" id="ARBA00005046"/>
    </source>
</evidence>
<dbReference type="SMART" id="SM00852">
    <property type="entry name" value="MoCF_biosynth"/>
    <property type="match status" value="1"/>
</dbReference>
<comment type="catalytic activity">
    <reaction evidence="5">
        <text>adenylyl-molybdopterin + molybdate = Mo-molybdopterin + AMP + H(+)</text>
        <dbReference type="Rhea" id="RHEA:35047"/>
        <dbReference type="ChEBI" id="CHEBI:15378"/>
        <dbReference type="ChEBI" id="CHEBI:36264"/>
        <dbReference type="ChEBI" id="CHEBI:62727"/>
        <dbReference type="ChEBI" id="CHEBI:71302"/>
        <dbReference type="ChEBI" id="CHEBI:456215"/>
        <dbReference type="EC" id="2.10.1.1"/>
    </reaction>
</comment>
<dbReference type="AlphaFoldDB" id="G7Q6X2"/>
<dbReference type="UniPathway" id="UPA00344"/>
<dbReference type="Proteomes" id="UP000004662">
    <property type="component" value="Chromosome"/>
</dbReference>
<reference evidence="9" key="1">
    <citation type="journal article" date="2015" name="Genome Announc.">
        <title>High-Quality Draft Genome Sequence of Desulfovibrio carbinoliphilus FW-101-2B, an Organic Acid-Oxidizing Sulfate-Reducing Bacterium Isolated from Uranium(VI)-Contaminated Groundwater.</title>
        <authorList>
            <person name="Ramsay B.D."/>
            <person name="Hwang C."/>
            <person name="Woo H.L."/>
            <person name="Carroll S.L."/>
            <person name="Lucas S."/>
            <person name="Han J."/>
            <person name="Lapidus A.L."/>
            <person name="Cheng J.F."/>
            <person name="Goodwin L.A."/>
            <person name="Pitluck S."/>
            <person name="Peters L."/>
            <person name="Chertkov O."/>
            <person name="Held B."/>
            <person name="Detter J.C."/>
            <person name="Han C.S."/>
            <person name="Tapia R."/>
            <person name="Land M.L."/>
            <person name="Hauser L.J."/>
            <person name="Kyrpides N.C."/>
            <person name="Ivanova N.N."/>
            <person name="Mikhailova N."/>
            <person name="Pagani I."/>
            <person name="Woyke T."/>
            <person name="Arkin A.P."/>
            <person name="Dehal P."/>
            <person name="Chivian D."/>
            <person name="Criddle C.S."/>
            <person name="Wu W."/>
            <person name="Chakraborty R."/>
            <person name="Hazen T.C."/>
            <person name="Fields M.W."/>
        </authorList>
    </citation>
    <scope>NUCLEOTIDE SEQUENCE [LARGE SCALE GENOMIC DNA]</scope>
    <source>
        <strain evidence="9">FW-101-2B</strain>
    </source>
</reference>
<dbReference type="Pfam" id="PF03454">
    <property type="entry name" value="MoeA_C"/>
    <property type="match status" value="1"/>
</dbReference>
<keyword evidence="6" id="KW-0460">Magnesium</keyword>
<dbReference type="SUPFAM" id="SSF63882">
    <property type="entry name" value="MoeA N-terminal region -like"/>
    <property type="match status" value="1"/>
</dbReference>
<dbReference type="STRING" id="694327.DFW101_2451"/>
<accession>G7Q6X2</accession>
<sequence length="648" mass="68842">MKRNIYLRTIPIEEALTRAKDALDREALLTVERIGAERAAGRITAEPVMARYSSPTYHSAAMDGIAVRAADTFLAREGSPVRLLTGDGFVFVNTGHPLPSAFDAVIMIENVVMDGDTATIESPVAPFTHVRRIGEDIVATEMILPRHRRISAYDVGALLSCGAYDVDVYEQVRIRVIPTGDEVMDFTSRPAPGPGQVVESNSMLLCALADEWGMACQRVAPIRDDPDALAAALEEGLNSDAHIVVIVAGSSAGSKDFTRATIERVGEVLVHGVAAMPGKPSLLGVARGKLVVGAPGYPVSSVVCFERLLYPLACWLSRAEPKTRQTVAATLARSVPSRIGMVDFVRLAVGQVGDEYVALPLSRGAGSISTMTKAQAVTQLPPEAEGLESGATVTAELLVDAGELARTLVCVGSHDNTLDILADRLMRGDPPMRLASSHVGSMGGLIALRNGASMLAGTHLFDPESGDYNFPFLAKYLPGLDVTVVNLAIRHQGLIVAPGNPKGITGIADLARDGVRYLNRQRGAGTRILFDHHLAKSGLTPDRISGYDREEHTHMAVAVNVKTDAADCGLGVFAAAKALGLDFVPLARERYDLVIPAAYRDDQKIAAVFAVVGSEAFKEQVRALGGYETDWSGRIMAPGMGLPGEPAA</sequence>
<dbReference type="Gene3D" id="3.90.105.10">
    <property type="entry name" value="Molybdopterin biosynthesis moea protein, domain 2"/>
    <property type="match status" value="1"/>
</dbReference>
<feature type="domain" description="MoaB/Mog" evidence="7">
    <location>
        <begin position="175"/>
        <end position="315"/>
    </location>
</feature>
<dbReference type="InterPro" id="IPR036688">
    <property type="entry name" value="MoeA_C_domain_IV_sf"/>
</dbReference>
<dbReference type="SUPFAM" id="SSF63867">
    <property type="entry name" value="MoeA C-terminal domain-like"/>
    <property type="match status" value="1"/>
</dbReference>
<dbReference type="CDD" id="cd00887">
    <property type="entry name" value="MoeA"/>
    <property type="match status" value="1"/>
</dbReference>
<name>G7Q6X2_9BACT</name>